<dbReference type="InterPro" id="IPR041656">
    <property type="entry name" value="TPR_5"/>
</dbReference>
<name>A0ABR8YUK1_9CLOT</name>
<dbReference type="Pfam" id="PF12688">
    <property type="entry name" value="TPR_5"/>
    <property type="match status" value="1"/>
</dbReference>
<evidence type="ECO:0000259" key="2">
    <source>
        <dbReference type="Pfam" id="PF12688"/>
    </source>
</evidence>
<feature type="repeat" description="TPR" evidence="1">
    <location>
        <begin position="72"/>
        <end position="105"/>
    </location>
</feature>
<proteinExistence type="predicted"/>
<dbReference type="SUPFAM" id="SSF48452">
    <property type="entry name" value="TPR-like"/>
    <property type="match status" value="1"/>
</dbReference>
<organism evidence="3 4">
    <name type="scientific">Clostridium faecium</name>
    <dbReference type="NCBI Taxonomy" id="2762223"/>
    <lineage>
        <taxon>Bacteria</taxon>
        <taxon>Bacillati</taxon>
        <taxon>Bacillota</taxon>
        <taxon>Clostridia</taxon>
        <taxon>Eubacteriales</taxon>
        <taxon>Clostridiaceae</taxon>
        <taxon>Clostridium</taxon>
    </lineage>
</organism>
<dbReference type="RefSeq" id="WP_191740873.1">
    <property type="nucleotide sequence ID" value="NZ_JACSQB010000101.1"/>
</dbReference>
<accession>A0ABR8YUK1</accession>
<evidence type="ECO:0000313" key="3">
    <source>
        <dbReference type="EMBL" id="MBD8047915.1"/>
    </source>
</evidence>
<feature type="domain" description="Tetratrico peptide repeat group 5" evidence="2">
    <location>
        <begin position="37"/>
        <end position="135"/>
    </location>
</feature>
<protein>
    <submittedName>
        <fullName evidence="3">Tetratricopeptide repeat protein</fullName>
    </submittedName>
</protein>
<keyword evidence="4" id="KW-1185">Reference proteome</keyword>
<keyword evidence="1" id="KW-0802">TPR repeat</keyword>
<dbReference type="Gene3D" id="1.25.40.10">
    <property type="entry name" value="Tetratricopeptide repeat domain"/>
    <property type="match status" value="1"/>
</dbReference>
<dbReference type="EMBL" id="JACSQB010000101">
    <property type="protein sequence ID" value="MBD8047915.1"/>
    <property type="molecule type" value="Genomic_DNA"/>
</dbReference>
<sequence>MHRDFDLAIDLKNHGKLKEANEILVELANKYPENAMINYHCACGLESLGLDAHAAHYYENAISKDLPKSDLENAIISLGNTYRTLGKYVRAKQVFEYGINIFPKNNALKVFYAMTLYNLKECEKSIGILLKVLAETSNDINILKHKNMLKFYCDKLDVRW</sequence>
<evidence type="ECO:0000256" key="1">
    <source>
        <dbReference type="PROSITE-ProRule" id="PRU00339"/>
    </source>
</evidence>
<dbReference type="InterPro" id="IPR011990">
    <property type="entry name" value="TPR-like_helical_dom_sf"/>
</dbReference>
<gene>
    <name evidence="3" type="ORF">H9637_12825</name>
</gene>
<dbReference type="InterPro" id="IPR019734">
    <property type="entry name" value="TPR_rpt"/>
</dbReference>
<dbReference type="Proteomes" id="UP000627166">
    <property type="component" value="Unassembled WGS sequence"/>
</dbReference>
<dbReference type="PROSITE" id="PS50005">
    <property type="entry name" value="TPR"/>
    <property type="match status" value="1"/>
</dbReference>
<evidence type="ECO:0000313" key="4">
    <source>
        <dbReference type="Proteomes" id="UP000627166"/>
    </source>
</evidence>
<reference evidence="3 4" key="1">
    <citation type="submission" date="2020-08" db="EMBL/GenBank/DDBJ databases">
        <title>A Genomic Blueprint of the Chicken Gut Microbiome.</title>
        <authorList>
            <person name="Gilroy R."/>
            <person name="Ravi A."/>
            <person name="Getino M."/>
            <person name="Pursley I."/>
            <person name="Horton D.L."/>
            <person name="Alikhan N.-F."/>
            <person name="Baker D."/>
            <person name="Gharbi K."/>
            <person name="Hall N."/>
            <person name="Watson M."/>
            <person name="Adriaenssens E.M."/>
            <person name="Foster-Nyarko E."/>
            <person name="Jarju S."/>
            <person name="Secka A."/>
            <person name="Antonio M."/>
            <person name="Oren A."/>
            <person name="Chaudhuri R."/>
            <person name="La Ragione R.M."/>
            <person name="Hildebrand F."/>
            <person name="Pallen M.J."/>
        </authorList>
    </citation>
    <scope>NUCLEOTIDE SEQUENCE [LARGE SCALE GENOMIC DNA]</scope>
    <source>
        <strain evidence="3 4">N37</strain>
    </source>
</reference>
<comment type="caution">
    <text evidence="3">The sequence shown here is derived from an EMBL/GenBank/DDBJ whole genome shotgun (WGS) entry which is preliminary data.</text>
</comment>